<name>A0A7I8KF04_SPIIN</name>
<dbReference type="Proteomes" id="UP000663760">
    <property type="component" value="Chromosome 5"/>
</dbReference>
<dbReference type="AlphaFoldDB" id="A0A7I8KF04"/>
<protein>
    <submittedName>
        <fullName evidence="1">Uncharacterized protein</fullName>
    </submittedName>
</protein>
<sequence>MNILLSPINVSEFNCVKPFQGQLPTIEEEEFKPKTVGNDDYIE</sequence>
<keyword evidence="2" id="KW-1185">Reference proteome</keyword>
<evidence type="ECO:0000313" key="1">
    <source>
        <dbReference type="EMBL" id="CAA7395804.1"/>
    </source>
</evidence>
<gene>
    <name evidence="1" type="ORF">SI8410_05006467</name>
</gene>
<accession>A0A7I8KF04</accession>
<reference evidence="1" key="1">
    <citation type="submission" date="2020-02" db="EMBL/GenBank/DDBJ databases">
        <authorList>
            <person name="Scholz U."/>
            <person name="Mascher M."/>
            <person name="Fiebig A."/>
        </authorList>
    </citation>
    <scope>NUCLEOTIDE SEQUENCE</scope>
</reference>
<evidence type="ECO:0000313" key="2">
    <source>
        <dbReference type="Proteomes" id="UP000663760"/>
    </source>
</evidence>
<organism evidence="1 2">
    <name type="scientific">Spirodela intermedia</name>
    <name type="common">Intermediate duckweed</name>
    <dbReference type="NCBI Taxonomy" id="51605"/>
    <lineage>
        <taxon>Eukaryota</taxon>
        <taxon>Viridiplantae</taxon>
        <taxon>Streptophyta</taxon>
        <taxon>Embryophyta</taxon>
        <taxon>Tracheophyta</taxon>
        <taxon>Spermatophyta</taxon>
        <taxon>Magnoliopsida</taxon>
        <taxon>Liliopsida</taxon>
        <taxon>Araceae</taxon>
        <taxon>Lemnoideae</taxon>
        <taxon>Spirodela</taxon>
    </lineage>
</organism>
<dbReference type="EMBL" id="LR746268">
    <property type="protein sequence ID" value="CAA7395804.1"/>
    <property type="molecule type" value="Genomic_DNA"/>
</dbReference>
<proteinExistence type="predicted"/>